<gene>
    <name evidence="1" type="ORF">HMPREF1090_03048</name>
</gene>
<dbReference type="PATRIC" id="fig|999408.3.peg.3288"/>
<dbReference type="HOGENOM" id="CLU_102878_1_0_9"/>
<evidence type="ECO:0000313" key="2">
    <source>
        <dbReference type="Proteomes" id="UP000013085"/>
    </source>
</evidence>
<dbReference type="InterPro" id="IPR015867">
    <property type="entry name" value="N-reg_PII/ATP_PRibTrfase_C"/>
</dbReference>
<comment type="caution">
    <text evidence="1">The sequence shown here is derived from an EMBL/GenBank/DDBJ whole genome shotgun (WGS) entry which is preliminary data.</text>
</comment>
<sequence>MSHKSIQLAAAIVNRGAGNRAASIFHTYNHEILLAVRGHGTASSAVMDCLGLDEPEKDLVLGLSNKSDADRLLHALGREMEFYKPGHGIAFTLSLSGISLAAMDILSRHEDQTAPNSHTAEHKEDISMTNSHSYELIASVIHTDLSAPVMEAARKAGCQGGTLIKAREIGTDAGKKLFGMTLSQEKAILLILTPADLRLPILKAICETVMKETGEHAVAISLPVDAVEGLAG</sequence>
<dbReference type="EMBL" id="AGYR01000035">
    <property type="protein sequence ID" value="ENZ13112.1"/>
    <property type="molecule type" value="Genomic_DNA"/>
</dbReference>
<dbReference type="RefSeq" id="WP_002587725.1">
    <property type="nucleotide sequence ID" value="NZ_KB850977.1"/>
</dbReference>
<dbReference type="Proteomes" id="UP000013085">
    <property type="component" value="Unassembled WGS sequence"/>
</dbReference>
<protein>
    <recommendedName>
        <fullName evidence="3">Nitrogen regulatory protein P-II</fullName>
    </recommendedName>
</protein>
<proteinExistence type="predicted"/>
<accession>A0A0E2H8Y3</accession>
<name>A0A0E2H8Y3_9FIRM</name>
<dbReference type="Gene3D" id="3.30.70.120">
    <property type="match status" value="1"/>
</dbReference>
<evidence type="ECO:0008006" key="3">
    <source>
        <dbReference type="Google" id="ProtNLM"/>
    </source>
</evidence>
<dbReference type="AlphaFoldDB" id="A0A0E2H8Y3"/>
<reference evidence="1 2" key="1">
    <citation type="submission" date="2013-01" db="EMBL/GenBank/DDBJ databases">
        <title>The Genome Sequence of Clostridium clostridioforme 90A8.</title>
        <authorList>
            <consortium name="The Broad Institute Genome Sequencing Platform"/>
            <person name="Earl A."/>
            <person name="Ward D."/>
            <person name="Feldgarden M."/>
            <person name="Gevers D."/>
            <person name="Courvalin P."/>
            <person name="Lambert T."/>
            <person name="Walker B."/>
            <person name="Young S.K."/>
            <person name="Zeng Q."/>
            <person name="Gargeya S."/>
            <person name="Fitzgerald M."/>
            <person name="Haas B."/>
            <person name="Abouelleil A."/>
            <person name="Alvarado L."/>
            <person name="Arachchi H.M."/>
            <person name="Berlin A.M."/>
            <person name="Chapman S.B."/>
            <person name="Dewar J."/>
            <person name="Goldberg J."/>
            <person name="Griggs A."/>
            <person name="Gujja S."/>
            <person name="Hansen M."/>
            <person name="Howarth C."/>
            <person name="Imamovic A."/>
            <person name="Larimer J."/>
            <person name="McCowan C."/>
            <person name="Murphy C."/>
            <person name="Neiman D."/>
            <person name="Pearson M."/>
            <person name="Priest M."/>
            <person name="Roberts A."/>
            <person name="Saif S."/>
            <person name="Shea T."/>
            <person name="Sisk P."/>
            <person name="Sykes S."/>
            <person name="Wortman J."/>
            <person name="Nusbaum C."/>
            <person name="Birren B."/>
        </authorList>
    </citation>
    <scope>NUCLEOTIDE SEQUENCE [LARGE SCALE GENOMIC DNA]</scope>
    <source>
        <strain evidence="1 2">90A8</strain>
    </source>
</reference>
<organism evidence="1 2">
    <name type="scientific">[Clostridium] clostridioforme 90A8</name>
    <dbReference type="NCBI Taxonomy" id="999408"/>
    <lineage>
        <taxon>Bacteria</taxon>
        <taxon>Bacillati</taxon>
        <taxon>Bacillota</taxon>
        <taxon>Clostridia</taxon>
        <taxon>Lachnospirales</taxon>
        <taxon>Lachnospiraceae</taxon>
        <taxon>Enterocloster</taxon>
    </lineage>
</organism>
<dbReference type="SUPFAM" id="SSF54913">
    <property type="entry name" value="GlnB-like"/>
    <property type="match status" value="1"/>
</dbReference>
<evidence type="ECO:0000313" key="1">
    <source>
        <dbReference type="EMBL" id="ENZ13112.1"/>
    </source>
</evidence>
<dbReference type="InterPro" id="IPR011322">
    <property type="entry name" value="N-reg_PII-like_a/b"/>
</dbReference>
<dbReference type="GeneID" id="57960551"/>